<dbReference type="AlphaFoldDB" id="A0A7W7MG86"/>
<proteinExistence type="predicted"/>
<gene>
    <name evidence="1" type="ORF">Alo02nite_56660</name>
    <name evidence="2" type="ORF">BJ964_003295</name>
</gene>
<reference evidence="2 3" key="1">
    <citation type="submission" date="2020-08" db="EMBL/GenBank/DDBJ databases">
        <title>Sequencing the genomes of 1000 actinobacteria strains.</title>
        <authorList>
            <person name="Klenk H.-P."/>
        </authorList>
    </citation>
    <scope>NUCLEOTIDE SEQUENCE [LARGE SCALE GENOMIC DNA]</scope>
    <source>
        <strain evidence="2 3">DSM 43150</strain>
    </source>
</reference>
<dbReference type="EMBL" id="JACHNC010000001">
    <property type="protein sequence ID" value="MBB4749134.1"/>
    <property type="molecule type" value="Genomic_DNA"/>
</dbReference>
<organism evidence="2 3">
    <name type="scientific">Actinoplanes lobatus</name>
    <dbReference type="NCBI Taxonomy" id="113568"/>
    <lineage>
        <taxon>Bacteria</taxon>
        <taxon>Bacillati</taxon>
        <taxon>Actinomycetota</taxon>
        <taxon>Actinomycetes</taxon>
        <taxon>Micromonosporales</taxon>
        <taxon>Micromonosporaceae</taxon>
        <taxon>Actinoplanes</taxon>
    </lineage>
</organism>
<keyword evidence="4" id="KW-1185">Reference proteome</keyword>
<dbReference type="InterPro" id="IPR056908">
    <property type="entry name" value="Gp80-like"/>
</dbReference>
<reference evidence="1 4" key="2">
    <citation type="submission" date="2021-01" db="EMBL/GenBank/DDBJ databases">
        <title>Whole genome shotgun sequence of Actinoplanes lobatus NBRC 12513.</title>
        <authorList>
            <person name="Komaki H."/>
            <person name="Tamura T."/>
        </authorList>
    </citation>
    <scope>NUCLEOTIDE SEQUENCE [LARGE SCALE GENOMIC DNA]</scope>
    <source>
        <strain evidence="1 4">NBRC 12513</strain>
    </source>
</reference>
<accession>A0A7W7MG86</accession>
<sequence>MTTGLSTTYADSVLNVRRATNFTAYTAHAKLHTGDPGAAGTSNASAETTRKALTFAAPSTVSTNRSSTATAVSWTSWSAGSETISHISEWDASSSGNFMSSGALASSKAVANGDTLTVTVTATQGGLAA</sequence>
<comment type="caution">
    <text evidence="2">The sequence shown here is derived from an EMBL/GenBank/DDBJ whole genome shotgun (WGS) entry which is preliminary data.</text>
</comment>
<dbReference type="EMBL" id="BOMP01000098">
    <property type="protein sequence ID" value="GIE42768.1"/>
    <property type="molecule type" value="Genomic_DNA"/>
</dbReference>
<dbReference type="Proteomes" id="UP000631312">
    <property type="component" value="Unassembled WGS sequence"/>
</dbReference>
<evidence type="ECO:0000313" key="3">
    <source>
        <dbReference type="Proteomes" id="UP000590511"/>
    </source>
</evidence>
<protein>
    <submittedName>
        <fullName evidence="2">Uncharacterized protein</fullName>
    </submittedName>
</protein>
<evidence type="ECO:0000313" key="2">
    <source>
        <dbReference type="EMBL" id="MBB4749134.1"/>
    </source>
</evidence>
<dbReference type="Proteomes" id="UP000590511">
    <property type="component" value="Unassembled WGS sequence"/>
</dbReference>
<dbReference type="Pfam" id="PF23140">
    <property type="entry name" value="Gp80"/>
    <property type="match status" value="1"/>
</dbReference>
<name>A0A7W7MG86_9ACTN</name>
<evidence type="ECO:0000313" key="1">
    <source>
        <dbReference type="EMBL" id="GIE42768.1"/>
    </source>
</evidence>
<evidence type="ECO:0000313" key="4">
    <source>
        <dbReference type="Proteomes" id="UP000631312"/>
    </source>
</evidence>
<dbReference type="RefSeq" id="WP_188121503.1">
    <property type="nucleotide sequence ID" value="NZ_BOMP01000098.1"/>
</dbReference>